<keyword evidence="3" id="KW-1185">Reference proteome</keyword>
<dbReference type="PROSITE" id="PS50263">
    <property type="entry name" value="CN_HYDROLASE"/>
    <property type="match status" value="1"/>
</dbReference>
<sequence length="356" mass="40416">MNLRIACVQFNPRVGELEKNIAKVKKLLGDAFAQKSTKEKEVDLIVLPELALTGYNFDSPQHIKPFLEPTPPGDGVSFLLAQELSKQYKCFTLIGYPETTPQQVTHNSCLLTAPLGSLLVNYRKTFLYETDKQWGCHENPEKPDDYPFFPKFDIIWDKSYYLNRDGEKDYKPIRTALGICMDMNPYEFTAPFNKFEFSLSCLINQVKLILFPTAWLSSLSPSIEEGLSSEEKLKLAKPFEKFWDTETSETSDDPCDPTFIAHEPLKSTNDYWILRFFPFLNHPMNQLPSSKVTVVINNRVGVEKDILYGGSSTIFQMDLSIKSTIELTGADNESVEVLGCLGMGEESVLIRDVTIE</sequence>
<dbReference type="GeneID" id="66117683"/>
<evidence type="ECO:0000313" key="3">
    <source>
        <dbReference type="Proteomes" id="UP000790833"/>
    </source>
</evidence>
<dbReference type="InterPro" id="IPR039703">
    <property type="entry name" value="Nta1"/>
</dbReference>
<dbReference type="GO" id="GO:0070773">
    <property type="term" value="F:protein-N-terminal glutamine amidohydrolase activity"/>
    <property type="evidence" value="ECO:0007669"/>
    <property type="project" value="InterPro"/>
</dbReference>
<dbReference type="Gene3D" id="3.60.110.10">
    <property type="entry name" value="Carbon-nitrogen hydrolase"/>
    <property type="match status" value="1"/>
</dbReference>
<gene>
    <name evidence="2" type="primary">NTA1</name>
    <name evidence="2" type="ORF">KQ657_004309</name>
</gene>
<dbReference type="Proteomes" id="UP000790833">
    <property type="component" value="Unassembled WGS sequence"/>
</dbReference>
<dbReference type="RefSeq" id="XP_043050180.1">
    <property type="nucleotide sequence ID" value="XM_043194983.1"/>
</dbReference>
<dbReference type="EMBL" id="JAHMUF010000006">
    <property type="protein sequence ID" value="KAG7194633.1"/>
    <property type="molecule type" value="Genomic_DNA"/>
</dbReference>
<evidence type="ECO:0000259" key="1">
    <source>
        <dbReference type="PROSITE" id="PS50263"/>
    </source>
</evidence>
<dbReference type="OrthoDB" id="201515at2759"/>
<proteinExistence type="predicted"/>
<dbReference type="InterPro" id="IPR003010">
    <property type="entry name" value="C-N_Hydrolase"/>
</dbReference>
<comment type="caution">
    <text evidence="2">The sequence shown here is derived from an EMBL/GenBank/DDBJ whole genome shotgun (WGS) entry which is preliminary data.</text>
</comment>
<accession>A0A9P7VAX8</accession>
<evidence type="ECO:0000313" key="2">
    <source>
        <dbReference type="EMBL" id="KAG7194633.1"/>
    </source>
</evidence>
<feature type="domain" description="CN hydrolase" evidence="1">
    <location>
        <begin position="3"/>
        <end position="355"/>
    </location>
</feature>
<reference evidence="2" key="1">
    <citation type="submission" date="2021-03" db="EMBL/GenBank/DDBJ databases">
        <authorList>
            <person name="Palmer J.M."/>
        </authorList>
    </citation>
    <scope>NUCLEOTIDE SEQUENCE</scope>
    <source>
        <strain evidence="2">ARV_011</strain>
    </source>
</reference>
<dbReference type="AlphaFoldDB" id="A0A9P7VAX8"/>
<dbReference type="GO" id="GO:0030163">
    <property type="term" value="P:protein catabolic process"/>
    <property type="evidence" value="ECO:0007669"/>
    <property type="project" value="TreeGrafter"/>
</dbReference>
<protein>
    <submittedName>
        <fullName evidence="2">Carbon-nitrogen hydrolase</fullName>
    </submittedName>
</protein>
<name>A0A9P7VAX8_9ASCO</name>
<organism evidence="2 3">
    <name type="scientific">Scheffersomyces spartinae</name>
    <dbReference type="NCBI Taxonomy" id="45513"/>
    <lineage>
        <taxon>Eukaryota</taxon>
        <taxon>Fungi</taxon>
        <taxon>Dikarya</taxon>
        <taxon>Ascomycota</taxon>
        <taxon>Saccharomycotina</taxon>
        <taxon>Pichiomycetes</taxon>
        <taxon>Debaryomycetaceae</taxon>
        <taxon>Scheffersomyces</taxon>
    </lineage>
</organism>
<dbReference type="PANTHER" id="PTHR11750">
    <property type="entry name" value="PROTEIN N-TERMINAL AMIDASE"/>
    <property type="match status" value="1"/>
</dbReference>
<dbReference type="InterPro" id="IPR036526">
    <property type="entry name" value="C-N_Hydrolase_sf"/>
</dbReference>
<dbReference type="Pfam" id="PF00795">
    <property type="entry name" value="CN_hydrolase"/>
    <property type="match status" value="1"/>
</dbReference>
<dbReference type="PANTHER" id="PTHR11750:SF26">
    <property type="entry name" value="PROTEIN N-TERMINAL AMIDASE"/>
    <property type="match status" value="1"/>
</dbReference>
<dbReference type="SUPFAM" id="SSF56317">
    <property type="entry name" value="Carbon-nitrogen hydrolase"/>
    <property type="match status" value="1"/>
</dbReference>
<dbReference type="GO" id="GO:0008418">
    <property type="term" value="F:protein-N-terminal asparagine amidohydrolase activity"/>
    <property type="evidence" value="ECO:0007669"/>
    <property type="project" value="InterPro"/>
</dbReference>
<keyword evidence="2" id="KW-0378">Hydrolase</keyword>